<dbReference type="RefSeq" id="WP_030005193.1">
    <property type="nucleotide sequence ID" value="NC_022549.1"/>
</dbReference>
<accession>U4KS55</accession>
<dbReference type="Pfam" id="PF13487">
    <property type="entry name" value="HD_5"/>
    <property type="match status" value="1"/>
</dbReference>
<dbReference type="PANTHER" id="PTHR43155">
    <property type="entry name" value="CYCLIC DI-GMP PHOSPHODIESTERASE PA4108-RELATED"/>
    <property type="match status" value="1"/>
</dbReference>
<dbReference type="GO" id="GO:0000155">
    <property type="term" value="F:phosphorelay sensor kinase activity"/>
    <property type="evidence" value="ECO:0007669"/>
    <property type="project" value="InterPro"/>
</dbReference>
<dbReference type="Gene3D" id="3.30.450.20">
    <property type="entry name" value="PAS domain"/>
    <property type="match status" value="1"/>
</dbReference>
<dbReference type="CDD" id="cd01949">
    <property type="entry name" value="GGDEF"/>
    <property type="match status" value="1"/>
</dbReference>
<dbReference type="PROSITE" id="PS51832">
    <property type="entry name" value="HD_GYP"/>
    <property type="match status" value="1"/>
</dbReference>
<reference evidence="9 10" key="1">
    <citation type="journal article" date="2013" name="J. Mol. Microbiol. Biotechnol.">
        <title>Analysis of the Complete Genomes of Acholeplasma brassicae , A. palmae and A. laidlawii and Their Comparison to the Obligate Parasites from ' Candidatus Phytoplasma'.</title>
        <authorList>
            <person name="Kube M."/>
            <person name="Siewert C."/>
            <person name="Migdoll A.M."/>
            <person name="Duduk B."/>
            <person name="Holz S."/>
            <person name="Rabus R."/>
            <person name="Seemuller E."/>
            <person name="Mitrovic J."/>
            <person name="Muller I."/>
            <person name="Buttner C."/>
            <person name="Reinhardt R."/>
        </authorList>
    </citation>
    <scope>NUCLEOTIDE SEQUENCE [LARGE SCALE GENOMIC DNA]</scope>
    <source>
        <strain evidence="10">0502</strain>
    </source>
</reference>
<dbReference type="HOGENOM" id="CLU_000445_92_5_14"/>
<dbReference type="SMART" id="SM00267">
    <property type="entry name" value="GGDEF"/>
    <property type="match status" value="1"/>
</dbReference>
<dbReference type="InterPro" id="IPR029787">
    <property type="entry name" value="Nucleotide_cyclase"/>
</dbReference>
<feature type="transmembrane region" description="Helical" evidence="6">
    <location>
        <begin position="172"/>
        <end position="191"/>
    </location>
</feature>
<feature type="transmembrane region" description="Helical" evidence="6">
    <location>
        <begin position="138"/>
        <end position="160"/>
    </location>
</feature>
<dbReference type="STRING" id="61635.BN85313120"/>
<sequence>MIEFLEGISNNYIEILNNIILLFGLGFLYAASNVSPKSKKIVPSILSGIIIGLFILMIMINPWSIQEGLIFDVRSVILSVSAYFFGLIPALVSMILPIIYRMIIGGSGVYSGVFTILISVGIGLSWHHIRKVLQLKSIVIEFYLFGLLVHLLVWSGFVMISYPNNFILMRETFVPFIVVFPVVSMLLLLVIKNQKDRIEITKTLQEQELLLKSIIDSPNSMEIFALDLNLKYLAYNRFHQKSMNNYYGIAINVGDDYLDKILNSKMRERISDMLFHALQGQTLVKTIEIETSQNKFYEERYTPILKQNQVIGVTVISYEVTERKNYENSILYLSYYDHLTGLGNRRLYQEKLAQLEINKDFPLSIVMADINGLKLMNDAFSHDAGDELLVKASQVMTKHFNTYGEVYRIGGDEFVILLPNSSDQFTNQLINELNSDLSQTAVKGVSISVSFGYSTAYHLDEVKQVARKAEENMYAHKIASISSNRNLLIKTLQKTLYEKNPREEAHCKRVSVVSKALGLAIGLDSEQLGLLEVISFLHDIGKIAIDEEVLNKKDQLSTQEWEKVKKHPEIGYRILSTVPEYFEVASDILSHHERYDGNGYPRGLKGEQIPLRARILSIADAYDAMVNKRPYNEQKTHEAAMIEIKENRGTQFDPSLVDVFIKHFGSEPFFQKKNETYKK</sequence>
<keyword evidence="3 6" id="KW-0812">Transmembrane</keyword>
<dbReference type="NCBIfam" id="TIGR00254">
    <property type="entry name" value="GGDEF"/>
    <property type="match status" value="1"/>
</dbReference>
<feature type="transmembrane region" description="Helical" evidence="6">
    <location>
        <begin position="76"/>
        <end position="103"/>
    </location>
</feature>
<comment type="subcellular location">
    <subcellularLocation>
        <location evidence="1">Cell membrane</location>
        <topology evidence="1">Multi-pass membrane protein</topology>
    </subcellularLocation>
</comment>
<keyword evidence="5 6" id="KW-0472">Membrane</keyword>
<keyword evidence="9" id="KW-0378">Hydrolase</keyword>
<keyword evidence="10" id="KW-1185">Reference proteome</keyword>
<dbReference type="OrthoDB" id="383993at2"/>
<evidence type="ECO:0000313" key="9">
    <source>
        <dbReference type="EMBL" id="CCV66333.1"/>
    </source>
</evidence>
<evidence type="ECO:0000256" key="1">
    <source>
        <dbReference type="ARBA" id="ARBA00004651"/>
    </source>
</evidence>
<feature type="domain" description="GGDEF" evidence="7">
    <location>
        <begin position="361"/>
        <end position="491"/>
    </location>
</feature>
<dbReference type="InterPro" id="IPR003607">
    <property type="entry name" value="HD/PDEase_dom"/>
</dbReference>
<dbReference type="GO" id="GO:0071555">
    <property type="term" value="P:cell wall organization"/>
    <property type="evidence" value="ECO:0007669"/>
    <property type="project" value="InterPro"/>
</dbReference>
<evidence type="ECO:0000259" key="7">
    <source>
        <dbReference type="PROSITE" id="PS50887"/>
    </source>
</evidence>
<dbReference type="CDD" id="cd00077">
    <property type="entry name" value="HDc"/>
    <property type="match status" value="1"/>
</dbReference>
<evidence type="ECO:0000313" key="10">
    <source>
        <dbReference type="Proteomes" id="UP000032737"/>
    </source>
</evidence>
<evidence type="ECO:0000259" key="8">
    <source>
        <dbReference type="PROSITE" id="PS51832"/>
    </source>
</evidence>
<dbReference type="SUPFAM" id="SSF55073">
    <property type="entry name" value="Nucleotide cyclase"/>
    <property type="match status" value="1"/>
</dbReference>
<keyword evidence="4 6" id="KW-1133">Transmembrane helix</keyword>
<gene>
    <name evidence="9" type="ORF">BN85313120</name>
</gene>
<keyword evidence="2" id="KW-1003">Cell membrane</keyword>
<dbReference type="EMBL" id="FO681348">
    <property type="protein sequence ID" value="CCV66333.1"/>
    <property type="molecule type" value="Genomic_DNA"/>
</dbReference>
<evidence type="ECO:0000256" key="4">
    <source>
        <dbReference type="ARBA" id="ARBA00022989"/>
    </source>
</evidence>
<feature type="transmembrane region" description="Helical" evidence="6">
    <location>
        <begin position="12"/>
        <end position="32"/>
    </location>
</feature>
<dbReference type="PROSITE" id="PS50887">
    <property type="entry name" value="GGDEF"/>
    <property type="match status" value="1"/>
</dbReference>
<dbReference type="Gene3D" id="1.10.3210.10">
    <property type="entry name" value="Hypothetical protein af1432"/>
    <property type="match status" value="1"/>
</dbReference>
<evidence type="ECO:0000256" key="5">
    <source>
        <dbReference type="ARBA" id="ARBA00023136"/>
    </source>
</evidence>
<dbReference type="InterPro" id="IPR000160">
    <property type="entry name" value="GGDEF_dom"/>
</dbReference>
<feature type="transmembrane region" description="Helical" evidence="6">
    <location>
        <begin position="44"/>
        <end position="64"/>
    </location>
</feature>
<dbReference type="Proteomes" id="UP000032737">
    <property type="component" value="Chromosome"/>
</dbReference>
<proteinExistence type="predicted"/>
<organism evidence="9 10">
    <name type="scientific">Acholeplasma brassicae</name>
    <dbReference type="NCBI Taxonomy" id="61635"/>
    <lineage>
        <taxon>Bacteria</taxon>
        <taxon>Bacillati</taxon>
        <taxon>Mycoplasmatota</taxon>
        <taxon>Mollicutes</taxon>
        <taxon>Acholeplasmatales</taxon>
        <taxon>Acholeplasmataceae</taxon>
        <taxon>Acholeplasma</taxon>
    </lineage>
</organism>
<evidence type="ECO:0000256" key="6">
    <source>
        <dbReference type="SAM" id="Phobius"/>
    </source>
</evidence>
<protein>
    <submittedName>
        <fullName evidence="9">Metal dependent phosphohydrolase</fullName>
    </submittedName>
</protein>
<dbReference type="Gene3D" id="3.30.70.270">
    <property type="match status" value="1"/>
</dbReference>
<dbReference type="AlphaFoldDB" id="U4KS55"/>
<dbReference type="Pfam" id="PF07694">
    <property type="entry name" value="5TM-5TMR_LYT"/>
    <property type="match status" value="1"/>
</dbReference>
<feature type="domain" description="HD-GYP" evidence="8">
    <location>
        <begin position="481"/>
        <end position="676"/>
    </location>
</feature>
<dbReference type="InterPro" id="IPR011620">
    <property type="entry name" value="Sig_transdc_His_kinase_LytS_TM"/>
</dbReference>
<dbReference type="Pfam" id="PF00990">
    <property type="entry name" value="GGDEF"/>
    <property type="match status" value="1"/>
</dbReference>
<dbReference type="KEGG" id="abra:BN85313120"/>
<dbReference type="InterPro" id="IPR043128">
    <property type="entry name" value="Rev_trsase/Diguanyl_cyclase"/>
</dbReference>
<dbReference type="GO" id="GO:0016787">
    <property type="term" value="F:hydrolase activity"/>
    <property type="evidence" value="ECO:0007669"/>
    <property type="project" value="UniProtKB-KW"/>
</dbReference>
<feature type="transmembrane region" description="Helical" evidence="6">
    <location>
        <begin position="109"/>
        <end position="126"/>
    </location>
</feature>
<evidence type="ECO:0000256" key="3">
    <source>
        <dbReference type="ARBA" id="ARBA00022692"/>
    </source>
</evidence>
<dbReference type="InterPro" id="IPR037522">
    <property type="entry name" value="HD_GYP_dom"/>
</dbReference>
<dbReference type="SMART" id="SM00471">
    <property type="entry name" value="HDc"/>
    <property type="match status" value="1"/>
</dbReference>
<dbReference type="PANTHER" id="PTHR43155:SF2">
    <property type="entry name" value="CYCLIC DI-GMP PHOSPHODIESTERASE PA4108"/>
    <property type="match status" value="1"/>
</dbReference>
<dbReference type="GO" id="GO:0005886">
    <property type="term" value="C:plasma membrane"/>
    <property type="evidence" value="ECO:0007669"/>
    <property type="project" value="UniProtKB-SubCell"/>
</dbReference>
<evidence type="ECO:0000256" key="2">
    <source>
        <dbReference type="ARBA" id="ARBA00022475"/>
    </source>
</evidence>
<name>U4KS55_9MOLU</name>
<dbReference type="SUPFAM" id="SSF109604">
    <property type="entry name" value="HD-domain/PDEase-like"/>
    <property type="match status" value="1"/>
</dbReference>